<dbReference type="Proteomes" id="UP000305067">
    <property type="component" value="Unassembled WGS sequence"/>
</dbReference>
<evidence type="ECO:0000313" key="1">
    <source>
        <dbReference type="EMBL" id="TFK99892.1"/>
    </source>
</evidence>
<dbReference type="AlphaFoldDB" id="A0A5C3QCY2"/>
<name>A0A5C3QCY2_9AGAR</name>
<proteinExistence type="predicted"/>
<reference evidence="1 2" key="1">
    <citation type="journal article" date="2019" name="Nat. Ecol. Evol.">
        <title>Megaphylogeny resolves global patterns of mushroom evolution.</title>
        <authorList>
            <person name="Varga T."/>
            <person name="Krizsan K."/>
            <person name="Foldi C."/>
            <person name="Dima B."/>
            <person name="Sanchez-Garcia M."/>
            <person name="Sanchez-Ramirez S."/>
            <person name="Szollosi G.J."/>
            <person name="Szarkandi J.G."/>
            <person name="Papp V."/>
            <person name="Albert L."/>
            <person name="Andreopoulos W."/>
            <person name="Angelini C."/>
            <person name="Antonin V."/>
            <person name="Barry K.W."/>
            <person name="Bougher N.L."/>
            <person name="Buchanan P."/>
            <person name="Buyck B."/>
            <person name="Bense V."/>
            <person name="Catcheside P."/>
            <person name="Chovatia M."/>
            <person name="Cooper J."/>
            <person name="Damon W."/>
            <person name="Desjardin D."/>
            <person name="Finy P."/>
            <person name="Geml J."/>
            <person name="Haridas S."/>
            <person name="Hughes K."/>
            <person name="Justo A."/>
            <person name="Karasinski D."/>
            <person name="Kautmanova I."/>
            <person name="Kiss B."/>
            <person name="Kocsube S."/>
            <person name="Kotiranta H."/>
            <person name="LaButti K.M."/>
            <person name="Lechner B.E."/>
            <person name="Liimatainen K."/>
            <person name="Lipzen A."/>
            <person name="Lukacs Z."/>
            <person name="Mihaltcheva S."/>
            <person name="Morgado L.N."/>
            <person name="Niskanen T."/>
            <person name="Noordeloos M.E."/>
            <person name="Ohm R.A."/>
            <person name="Ortiz-Santana B."/>
            <person name="Ovrebo C."/>
            <person name="Racz N."/>
            <person name="Riley R."/>
            <person name="Savchenko A."/>
            <person name="Shiryaev A."/>
            <person name="Soop K."/>
            <person name="Spirin V."/>
            <person name="Szebenyi C."/>
            <person name="Tomsovsky M."/>
            <person name="Tulloss R.E."/>
            <person name="Uehling J."/>
            <person name="Grigoriev I.V."/>
            <person name="Vagvolgyi C."/>
            <person name="Papp T."/>
            <person name="Martin F.M."/>
            <person name="Miettinen O."/>
            <person name="Hibbett D.S."/>
            <person name="Nagy L.G."/>
        </authorList>
    </citation>
    <scope>NUCLEOTIDE SEQUENCE [LARGE SCALE GENOMIC DNA]</scope>
    <source>
        <strain evidence="1 2">CBS 309.79</strain>
    </source>
</reference>
<accession>A0A5C3QCY2</accession>
<protein>
    <submittedName>
        <fullName evidence="1">Uncharacterized protein</fullName>
    </submittedName>
</protein>
<organism evidence="1 2">
    <name type="scientific">Pterulicium gracile</name>
    <dbReference type="NCBI Taxonomy" id="1884261"/>
    <lineage>
        <taxon>Eukaryota</taxon>
        <taxon>Fungi</taxon>
        <taxon>Dikarya</taxon>
        <taxon>Basidiomycota</taxon>
        <taxon>Agaricomycotina</taxon>
        <taxon>Agaricomycetes</taxon>
        <taxon>Agaricomycetidae</taxon>
        <taxon>Agaricales</taxon>
        <taxon>Pleurotineae</taxon>
        <taxon>Pterulaceae</taxon>
        <taxon>Pterulicium</taxon>
    </lineage>
</organism>
<gene>
    <name evidence="1" type="ORF">BDV98DRAFT_657041</name>
</gene>
<dbReference type="EMBL" id="ML178831">
    <property type="protein sequence ID" value="TFK99892.1"/>
    <property type="molecule type" value="Genomic_DNA"/>
</dbReference>
<evidence type="ECO:0000313" key="2">
    <source>
        <dbReference type="Proteomes" id="UP000305067"/>
    </source>
</evidence>
<keyword evidence="2" id="KW-1185">Reference proteome</keyword>
<sequence>MSSRPIQRPPRDLWLMDSIFPADARPIPRNGGPTAGTLQPEAVKDLVRRAWAEEALTEHRRVTDIFTSGEYMVDSVGGHANRFAKDARIIKLTDKYDMVYWGGATVERLCRWNFHISKASPSETRVAGQTRPFDEDIHMPVNLTPILLRRRERRDLLPGTIIVPA</sequence>